<comment type="caution">
    <text evidence="2">The sequence shown here is derived from an EMBL/GenBank/DDBJ whole genome shotgun (WGS) entry which is preliminary data.</text>
</comment>
<name>A0A4Y3ISP6_9VIBR</name>
<evidence type="ECO:0000313" key="3">
    <source>
        <dbReference type="Proteomes" id="UP000318242"/>
    </source>
</evidence>
<keyword evidence="1" id="KW-0472">Membrane</keyword>
<dbReference type="OrthoDB" id="5918972at2"/>
<dbReference type="Proteomes" id="UP000318242">
    <property type="component" value="Unassembled WGS sequence"/>
</dbReference>
<organism evidence="2 3">
    <name type="scientific">Vibrio comitans NBRC 102076</name>
    <dbReference type="NCBI Taxonomy" id="1219078"/>
    <lineage>
        <taxon>Bacteria</taxon>
        <taxon>Pseudomonadati</taxon>
        <taxon>Pseudomonadota</taxon>
        <taxon>Gammaproteobacteria</taxon>
        <taxon>Vibrionales</taxon>
        <taxon>Vibrionaceae</taxon>
        <taxon>Vibrio</taxon>
    </lineage>
</organism>
<reference evidence="2 3" key="1">
    <citation type="submission" date="2019-06" db="EMBL/GenBank/DDBJ databases">
        <title>Whole genome shotgun sequence of Vibrio comitans NBRC 102076.</title>
        <authorList>
            <person name="Hosoyama A."/>
            <person name="Uohara A."/>
            <person name="Ohji S."/>
            <person name="Ichikawa N."/>
        </authorList>
    </citation>
    <scope>NUCLEOTIDE SEQUENCE [LARGE SCALE GENOMIC DNA]</scope>
    <source>
        <strain evidence="2 3">NBRC 102076</strain>
    </source>
</reference>
<keyword evidence="1" id="KW-0812">Transmembrane</keyword>
<dbReference type="Gene3D" id="3.30.700.10">
    <property type="entry name" value="Glycoprotein, Type 4 Pilin"/>
    <property type="match status" value="1"/>
</dbReference>
<dbReference type="RefSeq" id="WP_141273021.1">
    <property type="nucleotide sequence ID" value="NZ_BJLH01000019.1"/>
</dbReference>
<feature type="transmembrane region" description="Helical" evidence="1">
    <location>
        <begin position="12"/>
        <end position="32"/>
    </location>
</feature>
<evidence type="ECO:0000256" key="1">
    <source>
        <dbReference type="SAM" id="Phobius"/>
    </source>
</evidence>
<proteinExistence type="predicted"/>
<dbReference type="InterPro" id="IPR045584">
    <property type="entry name" value="Pilin-like"/>
</dbReference>
<evidence type="ECO:0000313" key="2">
    <source>
        <dbReference type="EMBL" id="GEA62336.1"/>
    </source>
</evidence>
<gene>
    <name evidence="2" type="ORF">VCO01S_35290</name>
</gene>
<keyword evidence="1" id="KW-1133">Transmembrane helix</keyword>
<sequence length="167" mass="18176">MDHPPTKNMKGFTLVELIVVIIVVAIMSLYAASKFIGVSQFSAQAAQQQGIAVIRQIQLGRMQSNIEDTDTLHDRYQLVITGKCLGSKQACSSDTNEPFSHKVVIEEQDMSFNPPLNIDFDLLGNPVICTTPNGSTHTCSDPVQIHVASSAESELICINSQGYVYGC</sequence>
<keyword evidence="3" id="KW-1185">Reference proteome</keyword>
<dbReference type="InterPro" id="IPR012902">
    <property type="entry name" value="N_methyl_site"/>
</dbReference>
<dbReference type="SUPFAM" id="SSF54523">
    <property type="entry name" value="Pili subunits"/>
    <property type="match status" value="1"/>
</dbReference>
<dbReference type="NCBIfam" id="TIGR02532">
    <property type="entry name" value="IV_pilin_GFxxxE"/>
    <property type="match status" value="1"/>
</dbReference>
<dbReference type="Pfam" id="PF07963">
    <property type="entry name" value="N_methyl"/>
    <property type="match status" value="1"/>
</dbReference>
<accession>A0A4Y3ISP6</accession>
<dbReference type="EMBL" id="BJLH01000019">
    <property type="protein sequence ID" value="GEA62336.1"/>
    <property type="molecule type" value="Genomic_DNA"/>
</dbReference>
<dbReference type="AlphaFoldDB" id="A0A4Y3ISP6"/>
<protein>
    <submittedName>
        <fullName evidence="2">MSHA pilin protein MshC</fullName>
    </submittedName>
</protein>